<accession>A0ABW5Q6Z2</accession>
<proteinExistence type="predicted"/>
<dbReference type="InterPro" id="IPR011044">
    <property type="entry name" value="Quino_amine_DH_bsu"/>
</dbReference>
<name>A0ABW5Q6Z2_9BACI</name>
<keyword evidence="3" id="KW-1185">Reference proteome</keyword>
<dbReference type="PANTHER" id="PTHR47197:SF3">
    <property type="entry name" value="DIHYDRO-HEME D1 DEHYDROGENASE"/>
    <property type="match status" value="1"/>
</dbReference>
<feature type="signal peptide" evidence="1">
    <location>
        <begin position="1"/>
        <end position="25"/>
    </location>
</feature>
<dbReference type="InterPro" id="IPR015943">
    <property type="entry name" value="WD40/YVTN_repeat-like_dom_sf"/>
</dbReference>
<dbReference type="InterPro" id="IPR051200">
    <property type="entry name" value="Host-pathogen_enzymatic-act"/>
</dbReference>
<dbReference type="RefSeq" id="WP_377327155.1">
    <property type="nucleotide sequence ID" value="NZ_JBHUMZ010000009.1"/>
</dbReference>
<gene>
    <name evidence="2" type="ORF">ACFSW4_02025</name>
</gene>
<keyword evidence="1" id="KW-0732">Signal</keyword>
<dbReference type="Gene3D" id="2.130.10.10">
    <property type="entry name" value="YVTN repeat-like/Quinoprotein amine dehydrogenase"/>
    <property type="match status" value="2"/>
</dbReference>
<evidence type="ECO:0000256" key="1">
    <source>
        <dbReference type="SAM" id="SignalP"/>
    </source>
</evidence>
<dbReference type="PANTHER" id="PTHR47197">
    <property type="entry name" value="PROTEIN NIRF"/>
    <property type="match status" value="1"/>
</dbReference>
<evidence type="ECO:0000313" key="3">
    <source>
        <dbReference type="Proteomes" id="UP001597452"/>
    </source>
</evidence>
<protein>
    <submittedName>
        <fullName evidence="2">YncE family protein</fullName>
    </submittedName>
</protein>
<dbReference type="SUPFAM" id="SSF63825">
    <property type="entry name" value="YWTD domain"/>
    <property type="match status" value="1"/>
</dbReference>
<dbReference type="SUPFAM" id="SSF50969">
    <property type="entry name" value="YVTN repeat-like/Quinoprotein amine dehydrogenase"/>
    <property type="match status" value="1"/>
</dbReference>
<sequence>MKFRTIALIGAIIISLLAFSNSSIASEDQINLESNLVNWTMDDANQVTYALTSEGKLHKITHSSLAISKTTTVGTNPADLYLFNNKIYVSLPNTNSIKVIDTTTMETTNTITTKLEPYHIAVNSTQLFYSDNHEIYEKSLEDGTEADVVIQGDTWTPFSEPDLYLDKETKVLYAAEHGTSGSSLKAFSTEDYSLFSRTTYGGSYGFPFPKGNFTVDGNDVFYAGHKFNKNDLAEIHGFYTNEFSKSNLTGSRLANIIGADDHYVYSQESVFDRNTFRIVGTMPSNITHVLSDGQLRLMYDSQNKTIFNNQDNYADQTAQTQFNNNKLSLNQPIDKWVFDEPNQKIYAISTSENQLLVINAGTMEVIESRFVGSAPTDIELLNNKLYIALAGSTKIATTSTAQGSAVNYITTLQNPYDLTTDGTKINYATLDQHVTLYHIDLQTNTEQALEFYDTNKNTYYEPAIHLDSSNNYLYVGESGSTGSDLLVLNPETGEHISVYEFSFSLPERAILMENNDLYYAGHRFDKTNITNSKVQLFENRDKLIAISDSYIFSDRKIYNKETNQPIFEYPSDMTVNSAAADSSGNIYLSTSENNAIYKFKSLDELQNRIVQKLAFTQHDNGSYEFTWDQVTGDGYKIYAKHEELDKFTSITDAPVIAQNLKVTNAQLKQWLGRDVSFELKLNSVTKNRCR</sequence>
<organism evidence="2 3">
    <name type="scientific">Piscibacillus salipiscarius</name>
    <dbReference type="NCBI Taxonomy" id="299480"/>
    <lineage>
        <taxon>Bacteria</taxon>
        <taxon>Bacillati</taxon>
        <taxon>Bacillota</taxon>
        <taxon>Bacilli</taxon>
        <taxon>Bacillales</taxon>
        <taxon>Bacillaceae</taxon>
        <taxon>Piscibacillus</taxon>
    </lineage>
</organism>
<dbReference type="Proteomes" id="UP001597452">
    <property type="component" value="Unassembled WGS sequence"/>
</dbReference>
<feature type="chain" id="PRO_5045144068" evidence="1">
    <location>
        <begin position="26"/>
        <end position="690"/>
    </location>
</feature>
<evidence type="ECO:0000313" key="2">
    <source>
        <dbReference type="EMBL" id="MFD2637648.1"/>
    </source>
</evidence>
<comment type="caution">
    <text evidence="2">The sequence shown here is derived from an EMBL/GenBank/DDBJ whole genome shotgun (WGS) entry which is preliminary data.</text>
</comment>
<reference evidence="3" key="1">
    <citation type="journal article" date="2019" name="Int. J. Syst. Evol. Microbiol.">
        <title>The Global Catalogue of Microorganisms (GCM) 10K type strain sequencing project: providing services to taxonomists for standard genome sequencing and annotation.</title>
        <authorList>
            <consortium name="The Broad Institute Genomics Platform"/>
            <consortium name="The Broad Institute Genome Sequencing Center for Infectious Disease"/>
            <person name="Wu L."/>
            <person name="Ma J."/>
        </authorList>
    </citation>
    <scope>NUCLEOTIDE SEQUENCE [LARGE SCALE GENOMIC DNA]</scope>
    <source>
        <strain evidence="3">TISTR 1571</strain>
    </source>
</reference>
<dbReference type="EMBL" id="JBHUMZ010000009">
    <property type="protein sequence ID" value="MFD2637648.1"/>
    <property type="molecule type" value="Genomic_DNA"/>
</dbReference>